<dbReference type="Proteomes" id="UP000677228">
    <property type="component" value="Unassembled WGS sequence"/>
</dbReference>
<dbReference type="Proteomes" id="UP000663829">
    <property type="component" value="Unassembled WGS sequence"/>
</dbReference>
<evidence type="ECO:0000259" key="5">
    <source>
        <dbReference type="PROSITE" id="PS50026"/>
    </source>
</evidence>
<dbReference type="PROSITE" id="PS50026">
    <property type="entry name" value="EGF_3"/>
    <property type="match status" value="3"/>
</dbReference>
<evidence type="ECO:0000313" key="9">
    <source>
        <dbReference type="EMBL" id="CAF4202857.1"/>
    </source>
</evidence>
<keyword evidence="2" id="KW-0245">EGF-like domain</keyword>
<proteinExistence type="predicted"/>
<name>A0A814I1H0_9BILA</name>
<keyword evidence="10" id="KW-1185">Reference proteome</keyword>
<feature type="domain" description="EGF-like" evidence="5">
    <location>
        <begin position="148"/>
        <end position="188"/>
    </location>
</feature>
<sequence>MGHSFEKGSSLCEQSRCERGTDSMEPPDKTSSVTTTTTTTTTTTPPTTITETTTTTTTPTTITETTTTTTTPTTITETTTTTTITETTTTTTTTTEIDISSNPLISTLLDTSTSTSRNQTVTTVATTTSPYFVSKCNSSGIGPNCNISTDACSMSHPCQNDASCFPNNTVPLYYTCNCMVGYTGYDCQTDERPCKENTCWNNGSCFPEVNTTNFYCECIEGYSGVNCQLVIDDCSNITCQNNGFCISLVNSWRCECLDASLYDGAYCQYKSQSLVIKEWVAKSFGFVAIGAIITVCLFVITMDVLRYFFKIDPVYENEKKRKAKHQLQTPGKPKPVQIQKRSDKRTSTLRSSKYFSFRTIYEQTISKSTFTSRLLRGKMNTPRPLESIDDS</sequence>
<evidence type="ECO:0000313" key="6">
    <source>
        <dbReference type="EMBL" id="CAF1018345.1"/>
    </source>
</evidence>
<evidence type="ECO:0000256" key="2">
    <source>
        <dbReference type="PROSITE-ProRule" id="PRU00076"/>
    </source>
</evidence>
<protein>
    <recommendedName>
        <fullName evidence="5">EGF-like domain-containing protein</fullName>
    </recommendedName>
</protein>
<keyword evidence="4" id="KW-0812">Transmembrane</keyword>
<organism evidence="6 10">
    <name type="scientific">Didymodactylos carnosus</name>
    <dbReference type="NCBI Taxonomy" id="1234261"/>
    <lineage>
        <taxon>Eukaryota</taxon>
        <taxon>Metazoa</taxon>
        <taxon>Spiralia</taxon>
        <taxon>Gnathifera</taxon>
        <taxon>Rotifera</taxon>
        <taxon>Eurotatoria</taxon>
        <taxon>Bdelloidea</taxon>
        <taxon>Philodinida</taxon>
        <taxon>Philodinidae</taxon>
        <taxon>Didymodactylos</taxon>
    </lineage>
</organism>
<feature type="disulfide bond" evidence="2">
    <location>
        <begin position="218"/>
        <end position="227"/>
    </location>
</feature>
<accession>A0A814I1H0</accession>
<dbReference type="EMBL" id="CAJNOQ010003560">
    <property type="protein sequence ID" value="CAF1018345.1"/>
    <property type="molecule type" value="Genomic_DNA"/>
</dbReference>
<evidence type="ECO:0000313" key="10">
    <source>
        <dbReference type="Proteomes" id="UP000663829"/>
    </source>
</evidence>
<feature type="domain" description="EGF-like" evidence="5">
    <location>
        <begin position="190"/>
        <end position="228"/>
    </location>
</feature>
<gene>
    <name evidence="6" type="ORF">GPM918_LOCUS14643</name>
    <name evidence="7" type="ORF">OVA965_LOCUS32784</name>
    <name evidence="8" type="ORF">SRO942_LOCUS14643</name>
    <name evidence="9" type="ORF">TMI583_LOCUS33649</name>
</gene>
<comment type="caution">
    <text evidence="6">The sequence shown here is derived from an EMBL/GenBank/DDBJ whole genome shotgun (WGS) entry which is preliminary data.</text>
</comment>
<dbReference type="InterPro" id="IPR051830">
    <property type="entry name" value="NOTCH_homolog"/>
</dbReference>
<dbReference type="CDD" id="cd00054">
    <property type="entry name" value="EGF_CA"/>
    <property type="match status" value="3"/>
</dbReference>
<dbReference type="PROSITE" id="PS00022">
    <property type="entry name" value="EGF_1"/>
    <property type="match status" value="2"/>
</dbReference>
<feature type="compositionally biased region" description="Basic and acidic residues" evidence="3">
    <location>
        <begin position="15"/>
        <end position="28"/>
    </location>
</feature>
<dbReference type="PANTHER" id="PTHR24033:SF151">
    <property type="entry name" value="NOTCH 2"/>
    <property type="match status" value="1"/>
</dbReference>
<evidence type="ECO:0000256" key="3">
    <source>
        <dbReference type="SAM" id="MobiDB-lite"/>
    </source>
</evidence>
<dbReference type="PANTHER" id="PTHR24033">
    <property type="entry name" value="EGF-LIKE DOMAIN-CONTAINING PROTEIN"/>
    <property type="match status" value="1"/>
</dbReference>
<reference evidence="6" key="1">
    <citation type="submission" date="2021-02" db="EMBL/GenBank/DDBJ databases">
        <authorList>
            <person name="Nowell W R."/>
        </authorList>
    </citation>
    <scope>NUCLEOTIDE SEQUENCE</scope>
</reference>
<dbReference type="SMART" id="SM00179">
    <property type="entry name" value="EGF_CA"/>
    <property type="match status" value="3"/>
</dbReference>
<keyword evidence="4" id="KW-0472">Membrane</keyword>
<keyword evidence="4" id="KW-1133">Transmembrane helix</keyword>
<dbReference type="EMBL" id="CAJOBC010003560">
    <property type="protein sequence ID" value="CAF3789840.1"/>
    <property type="molecule type" value="Genomic_DNA"/>
</dbReference>
<evidence type="ECO:0000313" key="8">
    <source>
        <dbReference type="EMBL" id="CAF3789840.1"/>
    </source>
</evidence>
<feature type="compositionally biased region" description="Low complexity" evidence="3">
    <location>
        <begin position="34"/>
        <end position="81"/>
    </location>
</feature>
<dbReference type="PROSITE" id="PS01186">
    <property type="entry name" value="EGF_2"/>
    <property type="match status" value="2"/>
</dbReference>
<keyword evidence="1 2" id="KW-1015">Disulfide bond</keyword>
<dbReference type="SUPFAM" id="SSF57196">
    <property type="entry name" value="EGF/Laminin"/>
    <property type="match status" value="3"/>
</dbReference>
<dbReference type="GO" id="GO:0005509">
    <property type="term" value="F:calcium ion binding"/>
    <property type="evidence" value="ECO:0007669"/>
    <property type="project" value="InterPro"/>
</dbReference>
<dbReference type="AlphaFoldDB" id="A0A814I1H0"/>
<dbReference type="OrthoDB" id="430340at2759"/>
<evidence type="ECO:0000256" key="4">
    <source>
        <dbReference type="SAM" id="Phobius"/>
    </source>
</evidence>
<comment type="caution">
    <text evidence="2">Lacks conserved residue(s) required for the propagation of feature annotation.</text>
</comment>
<dbReference type="SMART" id="SM00181">
    <property type="entry name" value="EGF"/>
    <property type="match status" value="3"/>
</dbReference>
<dbReference type="Gene3D" id="2.10.25.10">
    <property type="entry name" value="Laminin"/>
    <property type="match status" value="3"/>
</dbReference>
<evidence type="ECO:0000256" key="1">
    <source>
        <dbReference type="ARBA" id="ARBA00023157"/>
    </source>
</evidence>
<dbReference type="EMBL" id="CAJNOK010025867">
    <property type="protein sequence ID" value="CAF1395418.1"/>
    <property type="molecule type" value="Genomic_DNA"/>
</dbReference>
<dbReference type="EMBL" id="CAJOBA010047582">
    <property type="protein sequence ID" value="CAF4202857.1"/>
    <property type="molecule type" value="Genomic_DNA"/>
</dbReference>
<feature type="domain" description="EGF-like" evidence="5">
    <location>
        <begin position="230"/>
        <end position="268"/>
    </location>
</feature>
<evidence type="ECO:0000313" key="7">
    <source>
        <dbReference type="EMBL" id="CAF1395418.1"/>
    </source>
</evidence>
<feature type="region of interest" description="Disordered" evidence="3">
    <location>
        <begin position="322"/>
        <end position="342"/>
    </location>
</feature>
<dbReference type="Proteomes" id="UP000681722">
    <property type="component" value="Unassembled WGS sequence"/>
</dbReference>
<feature type="disulfide bond" evidence="2">
    <location>
        <begin position="199"/>
        <end position="216"/>
    </location>
</feature>
<feature type="region of interest" description="Disordered" evidence="3">
    <location>
        <begin position="1"/>
        <end position="81"/>
    </location>
</feature>
<feature type="transmembrane region" description="Helical" evidence="4">
    <location>
        <begin position="279"/>
        <end position="300"/>
    </location>
</feature>
<dbReference type="InterPro" id="IPR001881">
    <property type="entry name" value="EGF-like_Ca-bd_dom"/>
</dbReference>
<dbReference type="InterPro" id="IPR000742">
    <property type="entry name" value="EGF"/>
</dbReference>
<dbReference type="Proteomes" id="UP000682733">
    <property type="component" value="Unassembled WGS sequence"/>
</dbReference>
<feature type="disulfide bond" evidence="2">
    <location>
        <begin position="178"/>
        <end position="187"/>
    </location>
</feature>